<keyword evidence="1" id="KW-0812">Transmembrane</keyword>
<organism evidence="2 3">
    <name type="scientific">Dufourea novaeangliae</name>
    <name type="common">Sweat bee</name>
    <dbReference type="NCBI Taxonomy" id="178035"/>
    <lineage>
        <taxon>Eukaryota</taxon>
        <taxon>Metazoa</taxon>
        <taxon>Ecdysozoa</taxon>
        <taxon>Arthropoda</taxon>
        <taxon>Hexapoda</taxon>
        <taxon>Insecta</taxon>
        <taxon>Pterygota</taxon>
        <taxon>Neoptera</taxon>
        <taxon>Endopterygota</taxon>
        <taxon>Hymenoptera</taxon>
        <taxon>Apocrita</taxon>
        <taxon>Aculeata</taxon>
        <taxon>Apoidea</taxon>
        <taxon>Anthophila</taxon>
        <taxon>Halictidae</taxon>
        <taxon>Rophitinae</taxon>
        <taxon>Dufourea</taxon>
    </lineage>
</organism>
<keyword evidence="1" id="KW-0472">Membrane</keyword>
<evidence type="ECO:0000256" key="1">
    <source>
        <dbReference type="SAM" id="Phobius"/>
    </source>
</evidence>
<protein>
    <submittedName>
        <fullName evidence="2">Uncharacterized protein</fullName>
    </submittedName>
</protein>
<name>A0A154NZQ1_DUFNO</name>
<gene>
    <name evidence="2" type="ORF">WN55_02701</name>
</gene>
<accession>A0A154NZQ1</accession>
<feature type="transmembrane region" description="Helical" evidence="1">
    <location>
        <begin position="36"/>
        <end position="60"/>
    </location>
</feature>
<keyword evidence="1" id="KW-1133">Transmembrane helix</keyword>
<dbReference type="AlphaFoldDB" id="A0A154NZQ1"/>
<dbReference type="EMBL" id="KQ434778">
    <property type="protein sequence ID" value="KZC04340.1"/>
    <property type="molecule type" value="Genomic_DNA"/>
</dbReference>
<evidence type="ECO:0000313" key="2">
    <source>
        <dbReference type="EMBL" id="KZC04340.1"/>
    </source>
</evidence>
<sequence>MYIVQSVFPRRIAPSQEETCVDLYIALTGTQQCQALIVLFFFFFSSYLQLAALVLLVYCFSKGC</sequence>
<reference evidence="2 3" key="1">
    <citation type="submission" date="2015-07" db="EMBL/GenBank/DDBJ databases">
        <title>The genome of Dufourea novaeangliae.</title>
        <authorList>
            <person name="Pan H."/>
            <person name="Kapheim K."/>
        </authorList>
    </citation>
    <scope>NUCLEOTIDE SEQUENCE [LARGE SCALE GENOMIC DNA]</scope>
    <source>
        <strain evidence="2">0120121106</strain>
        <tissue evidence="2">Whole body</tissue>
    </source>
</reference>
<dbReference type="Proteomes" id="UP000076502">
    <property type="component" value="Unassembled WGS sequence"/>
</dbReference>
<keyword evidence="3" id="KW-1185">Reference proteome</keyword>
<evidence type="ECO:0000313" key="3">
    <source>
        <dbReference type="Proteomes" id="UP000076502"/>
    </source>
</evidence>
<proteinExistence type="predicted"/>